<dbReference type="Proteomes" id="UP000250443">
    <property type="component" value="Unassembled WGS sequence"/>
</dbReference>
<organism evidence="3 4">
    <name type="scientific">Pseudomonas luteola</name>
    <dbReference type="NCBI Taxonomy" id="47886"/>
    <lineage>
        <taxon>Bacteria</taxon>
        <taxon>Pseudomonadati</taxon>
        <taxon>Pseudomonadota</taxon>
        <taxon>Gammaproteobacteria</taxon>
        <taxon>Pseudomonadales</taxon>
        <taxon>Pseudomonadaceae</taxon>
        <taxon>Pseudomonas</taxon>
    </lineage>
</organism>
<feature type="transmembrane region" description="Helical" evidence="1">
    <location>
        <begin position="12"/>
        <end position="31"/>
    </location>
</feature>
<proteinExistence type="predicted"/>
<keyword evidence="1" id="KW-0472">Membrane</keyword>
<keyword evidence="1" id="KW-0812">Transmembrane</keyword>
<dbReference type="AlphaFoldDB" id="A0A2X2DH06"/>
<evidence type="ECO:0000256" key="1">
    <source>
        <dbReference type="SAM" id="Phobius"/>
    </source>
</evidence>
<accession>A0A2X2DH06</accession>
<name>A0A2X2DH06_PSELU</name>
<dbReference type="RefSeq" id="WP_281271375.1">
    <property type="nucleotide sequence ID" value="NZ_UAUF01000016.1"/>
</dbReference>
<reference evidence="3 4" key="1">
    <citation type="submission" date="2018-06" db="EMBL/GenBank/DDBJ databases">
        <authorList>
            <consortium name="Pathogen Informatics"/>
            <person name="Doyle S."/>
        </authorList>
    </citation>
    <scope>NUCLEOTIDE SEQUENCE [LARGE SCALE GENOMIC DNA]</scope>
    <source>
        <strain evidence="3 4">NCTC11842</strain>
    </source>
</reference>
<feature type="domain" description="YidE/YbjL duplication" evidence="2">
    <location>
        <begin position="15"/>
        <end position="71"/>
    </location>
</feature>
<evidence type="ECO:0000259" key="2">
    <source>
        <dbReference type="Pfam" id="PF06826"/>
    </source>
</evidence>
<dbReference type="Pfam" id="PF06826">
    <property type="entry name" value="Asp-Al_Ex"/>
    <property type="match status" value="1"/>
</dbReference>
<sequence length="113" mass="12336">MEYIHQILNQSPELALFLSLAIGYWIGSIQFGKFQLGGVAGSLLAAVVISQVGVTIDNGIKSVLFALFIYARWFRERTAVFSVVGAPVASGDRTGGGHGTQWACNRYRRRKTS</sequence>
<evidence type="ECO:0000313" key="3">
    <source>
        <dbReference type="EMBL" id="SPZ16756.1"/>
    </source>
</evidence>
<protein>
    <submittedName>
        <fullName evidence="3">YidE/YbjL duplication</fullName>
    </submittedName>
</protein>
<keyword evidence="1" id="KW-1133">Transmembrane helix</keyword>
<feature type="transmembrane region" description="Helical" evidence="1">
    <location>
        <begin position="43"/>
        <end position="70"/>
    </location>
</feature>
<evidence type="ECO:0000313" key="4">
    <source>
        <dbReference type="Proteomes" id="UP000250443"/>
    </source>
</evidence>
<dbReference type="InterPro" id="IPR006512">
    <property type="entry name" value="YidE_YbjL"/>
</dbReference>
<gene>
    <name evidence="3" type="ORF">NCTC11842_05796</name>
</gene>
<dbReference type="EMBL" id="UAUF01000016">
    <property type="protein sequence ID" value="SPZ16756.1"/>
    <property type="molecule type" value="Genomic_DNA"/>
</dbReference>